<dbReference type="EMBL" id="OZ004259">
    <property type="protein sequence ID" value="CAK7918780.1"/>
    <property type="molecule type" value="Genomic_DNA"/>
</dbReference>
<dbReference type="InterPro" id="IPR019160">
    <property type="entry name" value="Sec3_CC"/>
</dbReference>
<evidence type="ECO:0000259" key="6">
    <source>
        <dbReference type="SMART" id="SM01313"/>
    </source>
</evidence>
<feature type="region of interest" description="Disordered" evidence="5">
    <location>
        <begin position="483"/>
        <end position="538"/>
    </location>
</feature>
<evidence type="ECO:0000256" key="1">
    <source>
        <dbReference type="ARBA" id="ARBA00006518"/>
    </source>
</evidence>
<proteinExistence type="inferred from homology"/>
<dbReference type="SMART" id="SM01313">
    <property type="entry name" value="Sec3-PIP2_bind"/>
    <property type="match status" value="1"/>
</dbReference>
<dbReference type="InterPro" id="IPR028258">
    <property type="entry name" value="Sec3-PIP2_bind"/>
</dbReference>
<dbReference type="Pfam" id="PF20654">
    <property type="entry name" value="Sec3_C-term"/>
    <property type="match status" value="1"/>
</dbReference>
<dbReference type="Pfam" id="PF09763">
    <property type="entry name" value="Sec3_CC"/>
    <property type="match status" value="1"/>
</dbReference>
<evidence type="ECO:0000313" key="7">
    <source>
        <dbReference type="EMBL" id="CAK7918780.1"/>
    </source>
</evidence>
<dbReference type="Gene3D" id="2.30.29.90">
    <property type="match status" value="1"/>
</dbReference>
<keyword evidence="3" id="KW-0268">Exocytosis</keyword>
<comment type="similarity">
    <text evidence="1">Belongs to the SEC3 family.</text>
</comment>
<feature type="compositionally biased region" description="Low complexity" evidence="5">
    <location>
        <begin position="526"/>
        <end position="537"/>
    </location>
</feature>
<feature type="region of interest" description="Disordered" evidence="5">
    <location>
        <begin position="344"/>
        <end position="418"/>
    </location>
</feature>
<dbReference type="Pfam" id="PF15277">
    <property type="entry name" value="Sec3-PIP2_bind"/>
    <property type="match status" value="1"/>
</dbReference>
<sequence length="1352" mass="152361">MSYPRSNQPRPNGGSGGYGQDQSNSYNQYPPNSAPQGYGNAYPGSRSGVGGHRPPQQQYQGGGPPPPGSFPGPPQGGKIINGQGSPGQRYNAPVPPMDPVRKRKFETDKLIQDCFAKYIVDVQGRKVPEVSYQTHVNIKEFSSFPSYPPPEGTPPQQVGSIKDRVLVVCAKNSGRVMLQKGKFNEVKDAYQIGRTWDMDELRSIQRVGSNGIILTLNKDYYWRVEEGLERIWKFVRYLATSYGKFMGRYPELVGFSQQELKLADLTRAGSVGGSIGGGSGSGVGVGDIVLNELAPNPQILKSKSIKRKHLPNPVLPPQPESPMYEHYKDMDFTANGKLPMKPMMAMSVDRPGSSTAIDQQPVAEPQIQKDVGRSGKDIGSGSIKSTASKRHSHPYQTMSPRMSLDESRDGDLEVETTQDSSSFVFAASRNSADSEKSLQFSKEKASSIKGHKYQMSDDLYKDASSEFPPVSRYEFKQPSKRISLPKGIASPDFGIEEVEDDDEDEEEERAHVDEDDHFSDDQEQPLVLGRGSGSVSSVHRKERGLGFVGGISESSPEIIEESTHLDHEEHDTVSSSIQEIESFMESQLGNKGVKAGTASVRSFSSNNSDVQEVNSRGVPIGHESEVASSVNESDLGLGINKDGNIEKDPELEELLEEVNWNITEDSDALIKKLTKELNRVKYKNVEEVIALDFSNNTVSSDLTTSLKEIENLGHIFKKMEIDFQFLAPEVHSIETNSKGLQVKSVNKKLLYNDLRGILSNVSMDGSDLSTIEMFTSFDRLNKLDSLEEKLLGLYDALGAMRSEPGEDNDNFSSMKALKQYRANYEHVTSSFVKHFKDYLKEELKNISTLLSRDLERLSTHMLLRELNNLLIYAGFMFFVKDVSTSDFNELGEYFNMVLSDLFDKLLTQKLMYIKHTSLPSGNDFDSIQLKKRSLRMSTKTKFRLKGSDSPDTSHTSSNYAEQTTIEVQDSKAIIEVISFSKELVSIVQYFVGSMFHYDTNIIDFSEYIKHYPFSDRRRTLDTPNFNSTISYSNDIISNLTAIFGGYINMFMKKISPTETHIPLLLCYLENMLIENKTKNQEFLDFNFLKRALEKFKASWSKSIKSKVNAFNQSNIVAKCGILPSVKNFSQLLFVTESSLDSNVDLSQTSVRETLDDSYLQLTDAAIHLFLRDDPLLKNSEFDEKERHHRNVSILQNIFYLSEQISVFSSVGINKSKSSLASVFKKVENAYFRKLLQKNIGKLVEFVENYEALSNMGGQKKYNKKVVKSLLSNYTHKDIQLKATEIYRKLEKHFITGGDMFEKDLLQRLWKDMEIQFSDYFARLDKIIRANFEREIEYNVNQQEIRSIFSLIG</sequence>
<evidence type="ECO:0000256" key="4">
    <source>
        <dbReference type="ARBA" id="ARBA00023054"/>
    </source>
</evidence>
<dbReference type="Proteomes" id="UP001497600">
    <property type="component" value="Chromosome G"/>
</dbReference>
<feature type="domain" description="Exocyst complex component Sec3 PIP2-binding N-terminal" evidence="6">
    <location>
        <begin position="159"/>
        <end position="245"/>
    </location>
</feature>
<feature type="compositionally biased region" description="Pro residues" evidence="5">
    <location>
        <begin position="63"/>
        <end position="74"/>
    </location>
</feature>
<evidence type="ECO:0000256" key="3">
    <source>
        <dbReference type="ARBA" id="ARBA00022483"/>
    </source>
</evidence>
<keyword evidence="2" id="KW-0813">Transport</keyword>
<evidence type="ECO:0000256" key="5">
    <source>
        <dbReference type="SAM" id="MobiDB-lite"/>
    </source>
</evidence>
<name>A0ABP0EIB1_9ASCO</name>
<keyword evidence="4" id="KW-0175">Coiled coil</keyword>
<accession>A0ABP0EIB1</accession>
<feature type="region of interest" description="Disordered" evidence="5">
    <location>
        <begin position="1"/>
        <end position="100"/>
    </location>
</feature>
<reference evidence="7 8" key="1">
    <citation type="submission" date="2024-01" db="EMBL/GenBank/DDBJ databases">
        <authorList>
            <consortium name="Genoscope - CEA"/>
            <person name="William W."/>
        </authorList>
    </citation>
    <scope>NUCLEOTIDE SEQUENCE [LARGE SCALE GENOMIC DNA]</scope>
    <source>
        <strain evidence="7 8">29B2s-10</strain>
    </source>
</reference>
<dbReference type="PANTHER" id="PTHR16092:SF14">
    <property type="entry name" value="EXOCYST COMPLEX COMPONENT 1 ISOFORM X1"/>
    <property type="match status" value="1"/>
</dbReference>
<dbReference type="InterPro" id="IPR048628">
    <property type="entry name" value="Sec3_C"/>
</dbReference>
<protein>
    <recommendedName>
        <fullName evidence="6">Exocyst complex component Sec3 PIP2-binding N-terminal domain-containing protein</fullName>
    </recommendedName>
</protein>
<feature type="compositionally biased region" description="Acidic residues" evidence="5">
    <location>
        <begin position="494"/>
        <end position="507"/>
    </location>
</feature>
<keyword evidence="8" id="KW-1185">Reference proteome</keyword>
<feature type="compositionally biased region" description="Polar residues" evidence="5">
    <location>
        <begin position="1"/>
        <end position="10"/>
    </location>
</feature>
<feature type="compositionally biased region" description="Polar residues" evidence="5">
    <location>
        <begin position="20"/>
        <end position="35"/>
    </location>
</feature>
<organism evidence="7 8">
    <name type="scientific">[Candida] anglica</name>
    <dbReference type="NCBI Taxonomy" id="148631"/>
    <lineage>
        <taxon>Eukaryota</taxon>
        <taxon>Fungi</taxon>
        <taxon>Dikarya</taxon>
        <taxon>Ascomycota</taxon>
        <taxon>Saccharomycotina</taxon>
        <taxon>Pichiomycetes</taxon>
        <taxon>Debaryomycetaceae</taxon>
        <taxon>Kurtzmaniella</taxon>
    </lineage>
</organism>
<evidence type="ECO:0000256" key="2">
    <source>
        <dbReference type="ARBA" id="ARBA00022448"/>
    </source>
</evidence>
<dbReference type="PANTHER" id="PTHR16092">
    <property type="entry name" value="SEC3/SYNTAXIN-RELATED"/>
    <property type="match status" value="1"/>
</dbReference>
<gene>
    <name evidence="7" type="ORF">CAAN4_G14884</name>
</gene>
<evidence type="ECO:0000313" key="8">
    <source>
        <dbReference type="Proteomes" id="UP001497600"/>
    </source>
</evidence>